<comment type="subcellular location">
    <subcellularLocation>
        <location evidence="1">Membrane</location>
    </subcellularLocation>
</comment>
<feature type="chain" id="PRO_5038384300" description="Activin types I and II receptor domain-containing protein" evidence="4">
    <location>
        <begin position="23"/>
        <end position="151"/>
    </location>
</feature>
<gene>
    <name evidence="6" type="ORF">KOW79_009895</name>
</gene>
<accession>A0A9D3SP47</accession>
<dbReference type="Proteomes" id="UP000824219">
    <property type="component" value="Linkage Group LG11"/>
</dbReference>
<feature type="domain" description="Activin types I and II receptor" evidence="5">
    <location>
        <begin position="24"/>
        <end position="96"/>
    </location>
</feature>
<dbReference type="EMBL" id="JAHKSW010000011">
    <property type="protein sequence ID" value="KAG7326494.1"/>
    <property type="molecule type" value="Genomic_DNA"/>
</dbReference>
<name>A0A9D3SP47_9TELE</name>
<feature type="signal peptide" evidence="4">
    <location>
        <begin position="1"/>
        <end position="22"/>
    </location>
</feature>
<proteinExistence type="predicted"/>
<dbReference type="CDD" id="cd23536">
    <property type="entry name" value="TFP_LU_ECD_ALK4"/>
    <property type="match status" value="1"/>
</dbReference>
<evidence type="ECO:0000256" key="2">
    <source>
        <dbReference type="ARBA" id="ARBA00022729"/>
    </source>
</evidence>
<protein>
    <recommendedName>
        <fullName evidence="5">Activin types I and II receptor domain-containing protein</fullName>
    </recommendedName>
</protein>
<keyword evidence="3" id="KW-0472">Membrane</keyword>
<comment type="caution">
    <text evidence="6">The sequence shown here is derived from an EMBL/GenBank/DDBJ whole genome shotgun (WGS) entry which is preliminary data.</text>
</comment>
<evidence type="ECO:0000259" key="5">
    <source>
        <dbReference type="Pfam" id="PF01064"/>
    </source>
</evidence>
<dbReference type="InterPro" id="IPR000472">
    <property type="entry name" value="Activin_recp"/>
</dbReference>
<dbReference type="OrthoDB" id="9947465at2759"/>
<dbReference type="Pfam" id="PF01064">
    <property type="entry name" value="Activin_recp"/>
    <property type="match status" value="1"/>
</dbReference>
<reference evidence="6 7" key="1">
    <citation type="submission" date="2021-06" db="EMBL/GenBank/DDBJ databases">
        <title>Chromosome-level genome assembly of the red-tail catfish (Hemibagrus wyckioides).</title>
        <authorList>
            <person name="Shao F."/>
        </authorList>
    </citation>
    <scope>NUCLEOTIDE SEQUENCE [LARGE SCALE GENOMIC DNA]</scope>
    <source>
        <strain evidence="6">EC202008001</strain>
        <tissue evidence="6">Blood</tissue>
    </source>
</reference>
<dbReference type="InterPro" id="IPR045860">
    <property type="entry name" value="Snake_toxin-like_sf"/>
</dbReference>
<organism evidence="6 7">
    <name type="scientific">Hemibagrus wyckioides</name>
    <dbReference type="NCBI Taxonomy" id="337641"/>
    <lineage>
        <taxon>Eukaryota</taxon>
        <taxon>Metazoa</taxon>
        <taxon>Chordata</taxon>
        <taxon>Craniata</taxon>
        <taxon>Vertebrata</taxon>
        <taxon>Euteleostomi</taxon>
        <taxon>Actinopterygii</taxon>
        <taxon>Neopterygii</taxon>
        <taxon>Teleostei</taxon>
        <taxon>Ostariophysi</taxon>
        <taxon>Siluriformes</taxon>
        <taxon>Bagridae</taxon>
        <taxon>Hemibagrus</taxon>
    </lineage>
</organism>
<keyword evidence="7" id="KW-1185">Reference proteome</keyword>
<evidence type="ECO:0000256" key="1">
    <source>
        <dbReference type="ARBA" id="ARBA00004370"/>
    </source>
</evidence>
<evidence type="ECO:0000256" key="3">
    <source>
        <dbReference type="ARBA" id="ARBA00023136"/>
    </source>
</evidence>
<dbReference type="SUPFAM" id="SSF57302">
    <property type="entry name" value="Snake toxin-like"/>
    <property type="match status" value="1"/>
</dbReference>
<evidence type="ECO:0000313" key="7">
    <source>
        <dbReference type="Proteomes" id="UP000824219"/>
    </source>
</evidence>
<dbReference type="Gene3D" id="2.10.60.10">
    <property type="entry name" value="CD59"/>
    <property type="match status" value="1"/>
</dbReference>
<dbReference type="PROSITE" id="PS51257">
    <property type="entry name" value="PROKAR_LIPOPROTEIN"/>
    <property type="match status" value="1"/>
</dbReference>
<dbReference type="AlphaFoldDB" id="A0A9D3SP47"/>
<evidence type="ECO:0000256" key="4">
    <source>
        <dbReference type="SAM" id="SignalP"/>
    </source>
</evidence>
<dbReference type="GO" id="GO:0004675">
    <property type="term" value="F:transmembrane receptor protein serine/threonine kinase activity"/>
    <property type="evidence" value="ECO:0007669"/>
    <property type="project" value="InterPro"/>
</dbReference>
<evidence type="ECO:0000313" key="6">
    <source>
        <dbReference type="EMBL" id="KAG7326494.1"/>
    </source>
</evidence>
<dbReference type="GO" id="GO:0016020">
    <property type="term" value="C:membrane"/>
    <property type="evidence" value="ECO:0007669"/>
    <property type="project" value="UniProtKB-SubCell"/>
</dbReference>
<sequence length="151" mass="16515">MDKTRILIVCFAVLGFGGGCDGLLCNCTTSQCEKNGYRCETTGACMASASLIDGQEQHMRTCIDKEKLVPPGQPFFCLSVEGLLNIHCCYTDYCNSVDLKVTSGLGAQRYNDEQPQYPVFPKLLKILLRKYNSQANKIVLNGPATNTSDTA</sequence>
<keyword evidence="2 4" id="KW-0732">Signal</keyword>